<dbReference type="Proteomes" id="UP000516230">
    <property type="component" value="Chromosome"/>
</dbReference>
<feature type="domain" description="Xylose isomerase-like TIM barrel" evidence="1">
    <location>
        <begin position="21"/>
        <end position="248"/>
    </location>
</feature>
<evidence type="ECO:0000313" key="3">
    <source>
        <dbReference type="Proteomes" id="UP000516230"/>
    </source>
</evidence>
<dbReference type="KEGG" id="sgj:IAG43_04140"/>
<dbReference type="Gene3D" id="3.20.20.150">
    <property type="entry name" value="Divalent-metal-dependent TIM barrel enzymes"/>
    <property type="match status" value="1"/>
</dbReference>
<dbReference type="RefSeq" id="WP_187739400.1">
    <property type="nucleotide sequence ID" value="NZ_CP060825.1"/>
</dbReference>
<reference evidence="2 3" key="1">
    <citation type="submission" date="2020-08" db="EMBL/GenBank/DDBJ databases">
        <title>A novel species.</title>
        <authorList>
            <person name="Gao J."/>
        </authorList>
    </citation>
    <scope>NUCLEOTIDE SEQUENCE [LARGE SCALE GENOMIC DNA]</scope>
    <source>
        <strain evidence="2 3">CRPJ-33</strain>
    </source>
</reference>
<dbReference type="Pfam" id="PF01261">
    <property type="entry name" value="AP_endonuc_2"/>
    <property type="match status" value="1"/>
</dbReference>
<dbReference type="SUPFAM" id="SSF51658">
    <property type="entry name" value="Xylose isomerase-like"/>
    <property type="match status" value="1"/>
</dbReference>
<accession>A0A7H0HNT4</accession>
<dbReference type="InterPro" id="IPR036237">
    <property type="entry name" value="Xyl_isomerase-like_sf"/>
</dbReference>
<keyword evidence="3" id="KW-1185">Reference proteome</keyword>
<proteinExistence type="predicted"/>
<sequence>MNTRAFSTLGCPGATVHEVIRSARAAGVGGVELRCAQGELIAPDSTPADVRALTAALTGAGLRPVCLASYVRLAGDGAQAALLEAVLRRAAWAGAPYVRVFCGGSGPLAAQRERAVRTLAAAVPAAERAGVGILLETHDSFLTGELVASTLEGVSSPAAGAVWDVVNPWRAGEATERTAATLAPWVRHVQLKDVAAPDDLRPVLPGHGVVPLGETLDALERIGYGGALSLEWERAWYPDAAPVDDALAAFVRVLDARLPPAA</sequence>
<organism evidence="2 3">
    <name type="scientific">Streptomyces genisteinicus</name>
    <dbReference type="NCBI Taxonomy" id="2768068"/>
    <lineage>
        <taxon>Bacteria</taxon>
        <taxon>Bacillati</taxon>
        <taxon>Actinomycetota</taxon>
        <taxon>Actinomycetes</taxon>
        <taxon>Kitasatosporales</taxon>
        <taxon>Streptomycetaceae</taxon>
        <taxon>Streptomyces</taxon>
    </lineage>
</organism>
<dbReference type="InterPro" id="IPR050312">
    <property type="entry name" value="IolE/XylAMocC-like"/>
</dbReference>
<dbReference type="PANTHER" id="PTHR12110">
    <property type="entry name" value="HYDROXYPYRUVATE ISOMERASE"/>
    <property type="match status" value="1"/>
</dbReference>
<keyword evidence="2" id="KW-0413">Isomerase</keyword>
<protein>
    <submittedName>
        <fullName evidence="2">Sugar phosphate isomerase/epimerase</fullName>
    </submittedName>
</protein>
<dbReference type="AlphaFoldDB" id="A0A7H0HNT4"/>
<dbReference type="GO" id="GO:0016853">
    <property type="term" value="F:isomerase activity"/>
    <property type="evidence" value="ECO:0007669"/>
    <property type="project" value="UniProtKB-KW"/>
</dbReference>
<evidence type="ECO:0000313" key="2">
    <source>
        <dbReference type="EMBL" id="QNP62200.1"/>
    </source>
</evidence>
<evidence type="ECO:0000259" key="1">
    <source>
        <dbReference type="Pfam" id="PF01261"/>
    </source>
</evidence>
<dbReference type="EMBL" id="CP060825">
    <property type="protein sequence ID" value="QNP62200.1"/>
    <property type="molecule type" value="Genomic_DNA"/>
</dbReference>
<name>A0A7H0HNT4_9ACTN</name>
<gene>
    <name evidence="2" type="ORF">IAG43_04140</name>
</gene>
<dbReference type="InterPro" id="IPR013022">
    <property type="entry name" value="Xyl_isomerase-like_TIM-brl"/>
</dbReference>